<dbReference type="AlphaFoldDB" id="A0AA39P3N1"/>
<feature type="non-terminal residue" evidence="1">
    <location>
        <position position="1"/>
    </location>
</feature>
<protein>
    <submittedName>
        <fullName evidence="1">Uncharacterized protein</fullName>
    </submittedName>
</protein>
<sequence>VVFAEILYNTDDALLVPLPFFLNVNLQWLIDESLTLPMTKTNHKAGETKGNFILNIEKAWTKMRCGMKEVDMTYGQWHEAADNCFHFNVGCDKVGEEGPYAKWWEYHFGFFDSQNDKIEKFPTWHPLEEKLCKAYCSQPMTFSRDYYANKYRMAQLEHRM</sequence>
<gene>
    <name evidence="1" type="ORF">EDD18DRAFT_1009261</name>
</gene>
<keyword evidence="2" id="KW-1185">Reference proteome</keyword>
<reference evidence="1" key="1">
    <citation type="submission" date="2023-06" db="EMBL/GenBank/DDBJ databases">
        <authorList>
            <consortium name="Lawrence Berkeley National Laboratory"/>
            <person name="Ahrendt S."/>
            <person name="Sahu N."/>
            <person name="Indic B."/>
            <person name="Wong-Bajracharya J."/>
            <person name="Merenyi Z."/>
            <person name="Ke H.-M."/>
            <person name="Monk M."/>
            <person name="Kocsube S."/>
            <person name="Drula E."/>
            <person name="Lipzen A."/>
            <person name="Balint B."/>
            <person name="Henrissat B."/>
            <person name="Andreopoulos B."/>
            <person name="Martin F.M."/>
            <person name="Harder C.B."/>
            <person name="Rigling D."/>
            <person name="Ford K.L."/>
            <person name="Foster G.D."/>
            <person name="Pangilinan J."/>
            <person name="Papanicolaou A."/>
            <person name="Barry K."/>
            <person name="LaButti K."/>
            <person name="Viragh M."/>
            <person name="Koriabine M."/>
            <person name="Yan M."/>
            <person name="Riley R."/>
            <person name="Champramary S."/>
            <person name="Plett K.L."/>
            <person name="Tsai I.J."/>
            <person name="Slot J."/>
            <person name="Sipos G."/>
            <person name="Plett J."/>
            <person name="Nagy L.G."/>
            <person name="Grigoriev I.V."/>
        </authorList>
    </citation>
    <scope>NUCLEOTIDE SEQUENCE</scope>
    <source>
        <strain evidence="1">HWK02</strain>
    </source>
</reference>
<comment type="caution">
    <text evidence="1">The sequence shown here is derived from an EMBL/GenBank/DDBJ whole genome shotgun (WGS) entry which is preliminary data.</text>
</comment>
<accession>A0AA39P3N1</accession>
<name>A0AA39P3N1_9AGAR</name>
<dbReference type="EMBL" id="JAUEPU010000124">
    <property type="protein sequence ID" value="KAK0476584.1"/>
    <property type="molecule type" value="Genomic_DNA"/>
</dbReference>
<evidence type="ECO:0000313" key="2">
    <source>
        <dbReference type="Proteomes" id="UP001175228"/>
    </source>
</evidence>
<dbReference type="Proteomes" id="UP001175228">
    <property type="component" value="Unassembled WGS sequence"/>
</dbReference>
<organism evidence="1 2">
    <name type="scientific">Armillaria luteobubalina</name>
    <dbReference type="NCBI Taxonomy" id="153913"/>
    <lineage>
        <taxon>Eukaryota</taxon>
        <taxon>Fungi</taxon>
        <taxon>Dikarya</taxon>
        <taxon>Basidiomycota</taxon>
        <taxon>Agaricomycotina</taxon>
        <taxon>Agaricomycetes</taxon>
        <taxon>Agaricomycetidae</taxon>
        <taxon>Agaricales</taxon>
        <taxon>Marasmiineae</taxon>
        <taxon>Physalacriaceae</taxon>
        <taxon>Armillaria</taxon>
    </lineage>
</organism>
<evidence type="ECO:0000313" key="1">
    <source>
        <dbReference type="EMBL" id="KAK0476584.1"/>
    </source>
</evidence>
<feature type="non-terminal residue" evidence="1">
    <location>
        <position position="160"/>
    </location>
</feature>
<proteinExistence type="predicted"/>